<evidence type="ECO:0000256" key="4">
    <source>
        <dbReference type="SAM" id="MobiDB-lite"/>
    </source>
</evidence>
<keyword evidence="6" id="KW-0012">Acyltransferase</keyword>
<protein>
    <submittedName>
        <fullName evidence="6">GNAT family N-acetyltransferase</fullName>
        <ecNumber evidence="6">2.3.1.-</ecNumber>
    </submittedName>
</protein>
<dbReference type="CDD" id="cd04301">
    <property type="entry name" value="NAT_SF"/>
    <property type="match status" value="1"/>
</dbReference>
<evidence type="ECO:0000256" key="1">
    <source>
        <dbReference type="ARBA" id="ARBA00004196"/>
    </source>
</evidence>
<evidence type="ECO:0000259" key="5">
    <source>
        <dbReference type="PROSITE" id="PS51186"/>
    </source>
</evidence>
<dbReference type="Pfam" id="PF00583">
    <property type="entry name" value="Acetyltransf_1"/>
    <property type="match status" value="1"/>
</dbReference>
<comment type="subcellular location">
    <subcellularLocation>
        <location evidence="1">Cell envelope</location>
    </subcellularLocation>
</comment>
<dbReference type="RefSeq" id="WP_380230572.1">
    <property type="nucleotide sequence ID" value="NZ_JBHSVH010000002.1"/>
</dbReference>
<dbReference type="InterPro" id="IPR001638">
    <property type="entry name" value="Solute-binding_3/MltF_N"/>
</dbReference>
<keyword evidence="6" id="KW-0808">Transferase</keyword>
<evidence type="ECO:0000313" key="7">
    <source>
        <dbReference type="Proteomes" id="UP001596435"/>
    </source>
</evidence>
<dbReference type="PANTHER" id="PTHR35936">
    <property type="entry name" value="MEMBRANE-BOUND LYTIC MUREIN TRANSGLYCOSYLASE F"/>
    <property type="match status" value="1"/>
</dbReference>
<dbReference type="PROSITE" id="PS01039">
    <property type="entry name" value="SBP_BACTERIAL_3"/>
    <property type="match status" value="1"/>
</dbReference>
<keyword evidence="7" id="KW-1185">Reference proteome</keyword>
<sequence>MSATDARPAVEVRAVRLDDPLAEPLIRELTHEYVLRYGPGGHKEMSRFPADDFVPPGGLLLLLLEHGEPVAGGAYRRHDAPSTAEIKRMWTHSAHRRRGLARRVLAELEQAAAAEGYRRIHLTTGPRQPEARHLYLAAGYTPLFDPAQDQSDAPALPFEKELSAPPPAGPAPDPRPSEKGTRPVKRSLPTAAALAAALVLAGCGSDPAPAGPAAGASAAAAARQDVVSAEQKVDAVAALLPADVRKAGTLKLGGAVGTPPSAFYPDPGQKRPAGLDVDFADAVAKVLGITITRQDAAFETILPALSSGKYDVGTGNFGVTTARLRTIDFVTYIDDGQGFAVRRDNTAIKPVTDLVQLCGLTIGTGAGTTFESTLAAKKNVCTDAGRKPYEVKVFGDNGAILTGLQQGRVDVVMSTINGLRHQAAQPAANTRFLGEFHRLDVGFAFKKGSPLTPAFQAAVNRLIKDGTYARILQKWGTQDSAVDSSRISPPEHA</sequence>
<dbReference type="InterPro" id="IPR016181">
    <property type="entry name" value="Acyl_CoA_acyltransferase"/>
</dbReference>
<dbReference type="CDD" id="cd01004">
    <property type="entry name" value="PBP2_MidA_like"/>
    <property type="match status" value="1"/>
</dbReference>
<dbReference type="EMBL" id="JBHTAJ010000008">
    <property type="protein sequence ID" value="MFC7179043.1"/>
    <property type="molecule type" value="Genomic_DNA"/>
</dbReference>
<dbReference type="GO" id="GO:0016746">
    <property type="term" value="F:acyltransferase activity"/>
    <property type="evidence" value="ECO:0007669"/>
    <property type="project" value="UniProtKB-KW"/>
</dbReference>
<dbReference type="InterPro" id="IPR018313">
    <property type="entry name" value="SBP_3_CS"/>
</dbReference>
<name>A0ABW2FPB6_9ACTN</name>
<dbReference type="SMART" id="SM00062">
    <property type="entry name" value="PBPb"/>
    <property type="match status" value="1"/>
</dbReference>
<dbReference type="PANTHER" id="PTHR35936:SF19">
    <property type="entry name" value="AMINO-ACID-BINDING PROTEIN YXEM-RELATED"/>
    <property type="match status" value="1"/>
</dbReference>
<feature type="domain" description="N-acetyltransferase" evidence="5">
    <location>
        <begin position="13"/>
        <end position="163"/>
    </location>
</feature>
<comment type="similarity">
    <text evidence="2">Belongs to the bacterial solute-binding protein 3 family.</text>
</comment>
<comment type="caution">
    <text evidence="6">The sequence shown here is derived from an EMBL/GenBank/DDBJ whole genome shotgun (WGS) entry which is preliminary data.</text>
</comment>
<keyword evidence="3" id="KW-0732">Signal</keyword>
<dbReference type="Gene3D" id="3.40.190.10">
    <property type="entry name" value="Periplasmic binding protein-like II"/>
    <property type="match status" value="2"/>
</dbReference>
<evidence type="ECO:0000256" key="3">
    <source>
        <dbReference type="ARBA" id="ARBA00022729"/>
    </source>
</evidence>
<evidence type="ECO:0000256" key="2">
    <source>
        <dbReference type="ARBA" id="ARBA00010333"/>
    </source>
</evidence>
<dbReference type="InterPro" id="IPR000182">
    <property type="entry name" value="GNAT_dom"/>
</dbReference>
<organism evidence="6 7">
    <name type="scientific">Kitasatospora paranensis</name>
    <dbReference type="NCBI Taxonomy" id="258053"/>
    <lineage>
        <taxon>Bacteria</taxon>
        <taxon>Bacillati</taxon>
        <taxon>Actinomycetota</taxon>
        <taxon>Actinomycetes</taxon>
        <taxon>Kitasatosporales</taxon>
        <taxon>Streptomycetaceae</taxon>
        <taxon>Kitasatospora</taxon>
    </lineage>
</organism>
<accession>A0ABW2FPB6</accession>
<reference evidence="7" key="1">
    <citation type="journal article" date="2019" name="Int. J. Syst. Evol. Microbiol.">
        <title>The Global Catalogue of Microorganisms (GCM) 10K type strain sequencing project: providing services to taxonomists for standard genome sequencing and annotation.</title>
        <authorList>
            <consortium name="The Broad Institute Genomics Platform"/>
            <consortium name="The Broad Institute Genome Sequencing Center for Infectious Disease"/>
            <person name="Wu L."/>
            <person name="Ma J."/>
        </authorList>
    </citation>
    <scope>NUCLEOTIDE SEQUENCE [LARGE SCALE GENOMIC DNA]</scope>
    <source>
        <strain evidence="7">CGMCC 1.12859</strain>
    </source>
</reference>
<dbReference type="PROSITE" id="PS51186">
    <property type="entry name" value="GNAT"/>
    <property type="match status" value="1"/>
</dbReference>
<dbReference type="SUPFAM" id="SSF53850">
    <property type="entry name" value="Periplasmic binding protein-like II"/>
    <property type="match status" value="1"/>
</dbReference>
<feature type="region of interest" description="Disordered" evidence="4">
    <location>
        <begin position="158"/>
        <end position="185"/>
    </location>
</feature>
<dbReference type="Pfam" id="PF00497">
    <property type="entry name" value="SBP_bac_3"/>
    <property type="match status" value="1"/>
</dbReference>
<dbReference type="SUPFAM" id="SSF55729">
    <property type="entry name" value="Acyl-CoA N-acyltransferases (Nat)"/>
    <property type="match status" value="1"/>
</dbReference>
<dbReference type="Proteomes" id="UP001596435">
    <property type="component" value="Unassembled WGS sequence"/>
</dbReference>
<gene>
    <name evidence="6" type="ORF">ACFQMG_05630</name>
</gene>
<evidence type="ECO:0000313" key="6">
    <source>
        <dbReference type="EMBL" id="MFC7179043.1"/>
    </source>
</evidence>
<dbReference type="Gene3D" id="3.40.630.30">
    <property type="match status" value="1"/>
</dbReference>
<feature type="compositionally biased region" description="Pro residues" evidence="4">
    <location>
        <begin position="164"/>
        <end position="174"/>
    </location>
</feature>
<proteinExistence type="inferred from homology"/>
<dbReference type="EC" id="2.3.1.-" evidence="6"/>